<feature type="domain" description="PPM-type phosphatase" evidence="2">
    <location>
        <begin position="416"/>
        <end position="645"/>
    </location>
</feature>
<gene>
    <name evidence="3" type="ORF">HNR21_001382</name>
</gene>
<dbReference type="RefSeq" id="WP_182704506.1">
    <property type="nucleotide sequence ID" value="NZ_JACJII010000001.1"/>
</dbReference>
<comment type="caution">
    <text evidence="3">The sequence shown here is derived from an EMBL/GenBank/DDBJ whole genome shotgun (WGS) entry which is preliminary data.</text>
</comment>
<feature type="region of interest" description="Disordered" evidence="1">
    <location>
        <begin position="1"/>
        <end position="370"/>
    </location>
</feature>
<evidence type="ECO:0000259" key="2">
    <source>
        <dbReference type="SMART" id="SM00332"/>
    </source>
</evidence>
<keyword evidence="4" id="KW-1185">Reference proteome</keyword>
<evidence type="ECO:0000313" key="4">
    <source>
        <dbReference type="Proteomes" id="UP000539313"/>
    </source>
</evidence>
<dbReference type="InterPro" id="IPR001932">
    <property type="entry name" value="PPM-type_phosphatase-like_dom"/>
</dbReference>
<evidence type="ECO:0000256" key="1">
    <source>
        <dbReference type="SAM" id="MobiDB-lite"/>
    </source>
</evidence>
<accession>A0A7W3MV73</accession>
<feature type="compositionally biased region" description="Basic and acidic residues" evidence="1">
    <location>
        <begin position="1"/>
        <end position="14"/>
    </location>
</feature>
<feature type="compositionally biased region" description="Basic and acidic residues" evidence="1">
    <location>
        <begin position="299"/>
        <end position="316"/>
    </location>
</feature>
<sequence>MRETNDPGPEDRPAQEPGVPHNAPSGPPPPYVATERQPQYVTDPPPVAPPPQPTAPPPDDWAEVERGHAPHSGGTPPPHWGEQYPPPAVPPQGYGAPGPQPPGQHVPPPYAPPNAGPPLHGVPPAQGAYPQDASAGWPGHPQGPPQQQYGQAPPPYGHPPYGAQPTPQWAPPDDLYAQGAPEVQPGEYRPAPNSGAYQGHQTYPQPQHAEGRWTAASVPDAEQAYGHQQARHFEQPGPVAPVAQAAPSAGAQEAEQVERPEAAASAAPTVPDADRSQQDEQVDDLEAVARAVQVPPGAESHREDRRQDARQPERPDAAAAGEAARRVEPVVDTVLPPAGDEARTQRPRIKLARREDRSSPAEAPFPGPVKFGKVHPRAGEPRGLPQVEQAVPDTVLDLADFDGLAVRAASLRGDDHRWTGKPRQDSLGLWTVSRQDRPDLLVAAVADGVGSRSLSHLGSSWACRLFREQIAAHAAEVLVQDDIEDLGRRIAERIAAAMIERAGREGLERRELSTTLVGAAVELTPPPGPRRCFLVRVGDSTAYLLREGGFGEAFDDARDDEEIVGSATAALPTSVGRVQTAVETVGADDVLVLCTDGLVGPMRNDEVRDRLVRCWSGPVPGALEFGWQVGFRARSFGDDRTAVCVWGRR</sequence>
<feature type="compositionally biased region" description="Pro residues" evidence="1">
    <location>
        <begin position="98"/>
        <end position="116"/>
    </location>
</feature>
<feature type="compositionally biased region" description="Polar residues" evidence="1">
    <location>
        <begin position="195"/>
        <end position="205"/>
    </location>
</feature>
<organism evidence="3 4">
    <name type="scientific">Thermomonospora cellulosilytica</name>
    <dbReference type="NCBI Taxonomy" id="1411118"/>
    <lineage>
        <taxon>Bacteria</taxon>
        <taxon>Bacillati</taxon>
        <taxon>Actinomycetota</taxon>
        <taxon>Actinomycetes</taxon>
        <taxon>Streptosporangiales</taxon>
        <taxon>Thermomonosporaceae</taxon>
        <taxon>Thermomonospora</taxon>
    </lineage>
</organism>
<feature type="compositionally biased region" description="Pro residues" evidence="1">
    <location>
        <begin position="43"/>
        <end position="59"/>
    </location>
</feature>
<name>A0A7W3MV73_9ACTN</name>
<dbReference type="SUPFAM" id="SSF81606">
    <property type="entry name" value="PP2C-like"/>
    <property type="match status" value="1"/>
</dbReference>
<feature type="compositionally biased region" description="Low complexity" evidence="1">
    <location>
        <begin position="235"/>
        <end position="254"/>
    </location>
</feature>
<dbReference type="AlphaFoldDB" id="A0A7W3MV73"/>
<dbReference type="Proteomes" id="UP000539313">
    <property type="component" value="Unassembled WGS sequence"/>
</dbReference>
<protein>
    <submittedName>
        <fullName evidence="3">Serine/threonine protein phosphatase PrpC</fullName>
    </submittedName>
</protein>
<proteinExistence type="predicted"/>
<dbReference type="Pfam" id="PF13672">
    <property type="entry name" value="PP2C_2"/>
    <property type="match status" value="1"/>
</dbReference>
<dbReference type="SMART" id="SM00332">
    <property type="entry name" value="PP2Cc"/>
    <property type="match status" value="1"/>
</dbReference>
<dbReference type="EMBL" id="JACJII010000001">
    <property type="protein sequence ID" value="MBA9002500.1"/>
    <property type="molecule type" value="Genomic_DNA"/>
</dbReference>
<reference evidence="3 4" key="1">
    <citation type="submission" date="2020-08" db="EMBL/GenBank/DDBJ databases">
        <title>Sequencing the genomes of 1000 actinobacteria strains.</title>
        <authorList>
            <person name="Klenk H.-P."/>
        </authorList>
    </citation>
    <scope>NUCLEOTIDE SEQUENCE [LARGE SCALE GENOMIC DNA]</scope>
    <source>
        <strain evidence="3 4">DSM 45823</strain>
    </source>
</reference>
<dbReference type="Gene3D" id="3.60.40.10">
    <property type="entry name" value="PPM-type phosphatase domain"/>
    <property type="match status" value="1"/>
</dbReference>
<evidence type="ECO:0000313" key="3">
    <source>
        <dbReference type="EMBL" id="MBA9002500.1"/>
    </source>
</evidence>
<feature type="compositionally biased region" description="Pro residues" evidence="1">
    <location>
        <begin position="75"/>
        <end position="90"/>
    </location>
</feature>
<dbReference type="InterPro" id="IPR036457">
    <property type="entry name" value="PPM-type-like_dom_sf"/>
</dbReference>